<gene>
    <name evidence="1" type="ORF">LAL4801_04900</name>
</gene>
<dbReference type="SUPFAM" id="SSF53850">
    <property type="entry name" value="Periplasmic binding protein-like II"/>
    <property type="match status" value="1"/>
</dbReference>
<keyword evidence="2" id="KW-1185">Reference proteome</keyword>
<protein>
    <submittedName>
        <fullName evidence="1">Bacterial extracellular solute-binding proteins, family 3</fullName>
    </submittedName>
</protein>
<evidence type="ECO:0000313" key="1">
    <source>
        <dbReference type="EMBL" id="CTQ46441.1"/>
    </source>
</evidence>
<name>A0A0M6YBS0_9HYPH</name>
<dbReference type="Proteomes" id="UP000048926">
    <property type="component" value="Unassembled WGS sequence"/>
</dbReference>
<dbReference type="STRING" id="187304.B0E33_12385"/>
<dbReference type="AlphaFoldDB" id="A0A0M6YBS0"/>
<evidence type="ECO:0000313" key="2">
    <source>
        <dbReference type="Proteomes" id="UP000048926"/>
    </source>
</evidence>
<dbReference type="EMBL" id="CXST01000003">
    <property type="protein sequence ID" value="CTQ46441.1"/>
    <property type="molecule type" value="Genomic_DNA"/>
</dbReference>
<sequence length="246" mass="28315">MRQLGSFICILMLFCFLYVPASRSETFTFAVGEWPPFIGAKSPGFGSHTQIVRRVIEKAGHQAKFDFLPWQRSYQMVRNGTYAATFSWSYTDERSEEFYFPERPVGLATYVHFYKKDRFPDGIGPLSFDDLRKEGLSVVAVRNYWYEDMLEAAGVTVEYVSTEQLAWSMLLHERADVYMESTEVGMIRKAVFLGDEASLLVHSPTFLEVPMYPMFSRKHPDGRRLLEIWEASSPPDPETTPEAAIR</sequence>
<dbReference type="PANTHER" id="PTHR35936">
    <property type="entry name" value="MEMBRANE-BOUND LYTIC MUREIN TRANSGLYCOSYLASE F"/>
    <property type="match status" value="1"/>
</dbReference>
<reference evidence="2" key="1">
    <citation type="submission" date="2015-07" db="EMBL/GenBank/DDBJ databases">
        <authorList>
            <person name="Rodrigo-Torres Lidia"/>
            <person name="Arahal R.David."/>
        </authorList>
    </citation>
    <scope>NUCLEOTIDE SEQUENCE [LARGE SCALE GENOMIC DNA]</scope>
    <source>
        <strain evidence="2">CECT 4801</strain>
    </source>
</reference>
<dbReference type="Gene3D" id="3.40.190.10">
    <property type="entry name" value="Periplasmic binding protein-like II"/>
    <property type="match status" value="2"/>
</dbReference>
<accession>A0A0M6YBS0</accession>
<proteinExistence type="predicted"/>
<dbReference type="RefSeq" id="WP_139314144.1">
    <property type="nucleotide sequence ID" value="NZ_CP087156.1"/>
</dbReference>
<dbReference type="PANTHER" id="PTHR35936:SF25">
    <property type="entry name" value="ABC TRANSPORTER SUBSTRATE-BINDING PROTEIN"/>
    <property type="match status" value="1"/>
</dbReference>
<organism evidence="1 2">
    <name type="scientific">Roseibium aggregatum</name>
    <dbReference type="NCBI Taxonomy" id="187304"/>
    <lineage>
        <taxon>Bacteria</taxon>
        <taxon>Pseudomonadati</taxon>
        <taxon>Pseudomonadota</taxon>
        <taxon>Alphaproteobacteria</taxon>
        <taxon>Hyphomicrobiales</taxon>
        <taxon>Stappiaceae</taxon>
        <taxon>Roseibium</taxon>
    </lineage>
</organism>